<dbReference type="Proteomes" id="UP000827872">
    <property type="component" value="Linkage Group LG01"/>
</dbReference>
<evidence type="ECO:0000313" key="1">
    <source>
        <dbReference type="EMBL" id="KAH8017229.1"/>
    </source>
</evidence>
<protein>
    <submittedName>
        <fullName evidence="1">Laminin subunit alpha-2</fullName>
    </submittedName>
</protein>
<keyword evidence="2" id="KW-1185">Reference proteome</keyword>
<reference evidence="1" key="1">
    <citation type="submission" date="2021-08" db="EMBL/GenBank/DDBJ databases">
        <title>The first chromosome-level gecko genome reveals the dynamic sex chromosomes of Neotropical dwarf geckos (Sphaerodactylidae: Sphaerodactylus).</title>
        <authorList>
            <person name="Pinto B.J."/>
            <person name="Keating S.E."/>
            <person name="Gamble T."/>
        </authorList>
    </citation>
    <scope>NUCLEOTIDE SEQUENCE</scope>
    <source>
        <strain evidence="1">TG3544</strain>
    </source>
</reference>
<sequence length="206" mass="23981">MMLTLKPDQVILPLVDENVQHRTIQGIEYQHPETVADVELVMKELHSEPYYWRLPGQFEGRKFSHNHLNVGETINPIRCAQEQFSIPACGYAELLNAYGGKLKYAIYFEAREETGFATYNPQIIIRGGLPTHTRMIVRHVAAPLIGQLTRHDIEMTEHEWKYYGDDPRVARTVNREDFMDVLYNVHYILIKASHGSFMRKSRDKHT</sequence>
<accession>A0ACB8GCJ6</accession>
<proteinExistence type="predicted"/>
<dbReference type="EMBL" id="CM037614">
    <property type="protein sequence ID" value="KAH8017229.1"/>
    <property type="molecule type" value="Genomic_DNA"/>
</dbReference>
<name>A0ACB8GCJ6_9SAUR</name>
<comment type="caution">
    <text evidence="1">The sequence shown here is derived from an EMBL/GenBank/DDBJ whole genome shotgun (WGS) entry which is preliminary data.</text>
</comment>
<gene>
    <name evidence="1" type="primary">LAMA2_4</name>
    <name evidence="1" type="ORF">K3G42_027384</name>
</gene>
<evidence type="ECO:0000313" key="2">
    <source>
        <dbReference type="Proteomes" id="UP000827872"/>
    </source>
</evidence>
<organism evidence="1 2">
    <name type="scientific">Sphaerodactylus townsendi</name>
    <dbReference type="NCBI Taxonomy" id="933632"/>
    <lineage>
        <taxon>Eukaryota</taxon>
        <taxon>Metazoa</taxon>
        <taxon>Chordata</taxon>
        <taxon>Craniata</taxon>
        <taxon>Vertebrata</taxon>
        <taxon>Euteleostomi</taxon>
        <taxon>Lepidosauria</taxon>
        <taxon>Squamata</taxon>
        <taxon>Bifurcata</taxon>
        <taxon>Gekkota</taxon>
        <taxon>Sphaerodactylidae</taxon>
        <taxon>Sphaerodactylus</taxon>
    </lineage>
</organism>